<feature type="compositionally biased region" description="Basic and acidic residues" evidence="1">
    <location>
        <begin position="1"/>
        <end position="65"/>
    </location>
</feature>
<evidence type="ECO:0000256" key="1">
    <source>
        <dbReference type="SAM" id="MobiDB-lite"/>
    </source>
</evidence>
<protein>
    <submittedName>
        <fullName evidence="2">Uncharacterized protein</fullName>
    </submittedName>
</protein>
<dbReference type="AlphaFoldDB" id="A0A9Q0I8M2"/>
<gene>
    <name evidence="2" type="ORF">NHX12_009707</name>
</gene>
<name>A0A9Q0I8M2_9TELE</name>
<feature type="region of interest" description="Disordered" evidence="1">
    <location>
        <begin position="96"/>
        <end position="157"/>
    </location>
</feature>
<evidence type="ECO:0000313" key="3">
    <source>
        <dbReference type="Proteomes" id="UP001148018"/>
    </source>
</evidence>
<keyword evidence="3" id="KW-1185">Reference proteome</keyword>
<proteinExistence type="predicted"/>
<comment type="caution">
    <text evidence="2">The sequence shown here is derived from an EMBL/GenBank/DDBJ whole genome shotgun (WGS) entry which is preliminary data.</text>
</comment>
<evidence type="ECO:0000313" key="2">
    <source>
        <dbReference type="EMBL" id="KAJ3588853.1"/>
    </source>
</evidence>
<accession>A0A9Q0I8M2</accession>
<reference evidence="2" key="1">
    <citation type="submission" date="2022-07" db="EMBL/GenBank/DDBJ databases">
        <title>Chromosome-level genome of Muraenolepis orangiensis.</title>
        <authorList>
            <person name="Kim J."/>
        </authorList>
    </citation>
    <scope>NUCLEOTIDE SEQUENCE</scope>
    <source>
        <strain evidence="2">KU_S4_2022</strain>
        <tissue evidence="2">Muscle</tissue>
    </source>
</reference>
<dbReference type="EMBL" id="JANIIK010000115">
    <property type="protein sequence ID" value="KAJ3588853.1"/>
    <property type="molecule type" value="Genomic_DNA"/>
</dbReference>
<feature type="region of interest" description="Disordered" evidence="1">
    <location>
        <begin position="1"/>
        <end position="84"/>
    </location>
</feature>
<feature type="compositionally biased region" description="Basic and acidic residues" evidence="1">
    <location>
        <begin position="121"/>
        <end position="148"/>
    </location>
</feature>
<organism evidence="2 3">
    <name type="scientific">Muraenolepis orangiensis</name>
    <name type="common">Patagonian moray cod</name>
    <dbReference type="NCBI Taxonomy" id="630683"/>
    <lineage>
        <taxon>Eukaryota</taxon>
        <taxon>Metazoa</taxon>
        <taxon>Chordata</taxon>
        <taxon>Craniata</taxon>
        <taxon>Vertebrata</taxon>
        <taxon>Euteleostomi</taxon>
        <taxon>Actinopterygii</taxon>
        <taxon>Neopterygii</taxon>
        <taxon>Teleostei</taxon>
        <taxon>Neoteleostei</taxon>
        <taxon>Acanthomorphata</taxon>
        <taxon>Zeiogadaria</taxon>
        <taxon>Gadariae</taxon>
        <taxon>Gadiformes</taxon>
        <taxon>Muraenolepidoidei</taxon>
        <taxon>Muraenolepididae</taxon>
        <taxon>Muraenolepis</taxon>
    </lineage>
</organism>
<sequence length="172" mass="19840">MESRRGRGEDRRRVEGGEERRGGDEIKVGEEMRVREERSRGGEEMRVEEERRVREKGDERSESRRVQAVSPRSRDMKAALPSLSPKVRVRSYLVRGCRGGKREPPRQQRAPTPPPSLSLDGPRRDTCREESRAPCREKEENIRPKGEPRASPSVRRISPHRRTLSLCLCVCC</sequence>
<dbReference type="Proteomes" id="UP001148018">
    <property type="component" value="Unassembled WGS sequence"/>
</dbReference>